<dbReference type="UniPathway" id="UPA00056">
    <property type="reaction ID" value="UER00096"/>
</dbReference>
<dbReference type="PANTHER" id="PTHR30454">
    <property type="entry name" value="4-HYDROXY-3-METHYLBUT-2-EN-1-YL DIPHOSPHATE SYNTHASE"/>
    <property type="match status" value="1"/>
</dbReference>
<gene>
    <name evidence="7 10" type="primary">ispG</name>
    <name evidence="10" type="ORF">CBM2634_A160310</name>
</gene>
<dbReference type="EC" id="1.17.7.3" evidence="7"/>
<dbReference type="Gene3D" id="3.30.413.10">
    <property type="entry name" value="Sulfite Reductase Hemoprotein, domain 1"/>
    <property type="match status" value="1"/>
</dbReference>
<feature type="binding site" evidence="7">
    <location>
        <position position="312"/>
    </location>
    <ligand>
        <name>[4Fe-4S] cluster</name>
        <dbReference type="ChEBI" id="CHEBI:49883"/>
    </ligand>
</feature>
<protein>
    <recommendedName>
        <fullName evidence="7">4-hydroxy-3-methylbut-2-en-1-yl diphosphate synthase (flavodoxin)</fullName>
        <ecNumber evidence="7">1.17.7.3</ecNumber>
    </recommendedName>
    <alternativeName>
        <fullName evidence="7">1-hydroxy-2-methyl-2-(E)-butenyl 4-diphosphate synthase</fullName>
    </alternativeName>
</protein>
<evidence type="ECO:0000259" key="8">
    <source>
        <dbReference type="Pfam" id="PF04551"/>
    </source>
</evidence>
<dbReference type="RefSeq" id="WP_116382977.1">
    <property type="nucleotide sequence ID" value="NZ_LS483233.1"/>
</dbReference>
<reference evidence="10 11" key="1">
    <citation type="submission" date="2018-01" db="EMBL/GenBank/DDBJ databases">
        <authorList>
            <person name="Gaut B.S."/>
            <person name="Morton B.R."/>
            <person name="Clegg M.T."/>
            <person name="Duvall M.R."/>
        </authorList>
    </citation>
    <scope>NUCLEOTIDE SEQUENCE [LARGE SCALE GENOMIC DNA]</scope>
    <source>
        <strain evidence="10">Cupriavidus taiwanensis cmp 52</strain>
    </source>
</reference>
<evidence type="ECO:0000259" key="9">
    <source>
        <dbReference type="Pfam" id="PF26540"/>
    </source>
</evidence>
<dbReference type="GO" id="GO:0051539">
    <property type="term" value="F:4 iron, 4 sulfur cluster binding"/>
    <property type="evidence" value="ECO:0007669"/>
    <property type="project" value="UniProtKB-UniRule"/>
</dbReference>
<dbReference type="InterPro" id="IPR011005">
    <property type="entry name" value="Dihydropteroate_synth-like_sf"/>
</dbReference>
<comment type="catalytic activity">
    <reaction evidence="7">
        <text>(2E)-4-hydroxy-3-methylbut-2-enyl diphosphate + oxidized [flavodoxin] + H2O + 2 H(+) = 2-C-methyl-D-erythritol 2,4-cyclic diphosphate + reduced [flavodoxin]</text>
        <dbReference type="Rhea" id="RHEA:43604"/>
        <dbReference type="Rhea" id="RHEA-COMP:10622"/>
        <dbReference type="Rhea" id="RHEA-COMP:10623"/>
        <dbReference type="ChEBI" id="CHEBI:15377"/>
        <dbReference type="ChEBI" id="CHEBI:15378"/>
        <dbReference type="ChEBI" id="CHEBI:57618"/>
        <dbReference type="ChEBI" id="CHEBI:58210"/>
        <dbReference type="ChEBI" id="CHEBI:58483"/>
        <dbReference type="ChEBI" id="CHEBI:128753"/>
        <dbReference type="EC" id="1.17.7.3"/>
    </reaction>
</comment>
<evidence type="ECO:0000256" key="1">
    <source>
        <dbReference type="ARBA" id="ARBA00022485"/>
    </source>
</evidence>
<keyword evidence="3 7" id="KW-0560">Oxidoreductase</keyword>
<name>A0A375IWB4_9BURK</name>
<dbReference type="GO" id="GO:0016114">
    <property type="term" value="P:terpenoid biosynthetic process"/>
    <property type="evidence" value="ECO:0007669"/>
    <property type="project" value="InterPro"/>
</dbReference>
<feature type="domain" description="IspG TIM-barrel" evidence="8">
    <location>
        <begin position="31"/>
        <end position="293"/>
    </location>
</feature>
<keyword evidence="6 7" id="KW-0414">Isoprene biosynthesis</keyword>
<dbReference type="InterPro" id="IPR058579">
    <property type="entry name" value="IspG_C"/>
</dbReference>
<dbReference type="GO" id="GO:0046429">
    <property type="term" value="F:4-hydroxy-3-methylbut-2-en-1-yl diphosphate synthase activity (ferredoxin)"/>
    <property type="evidence" value="ECO:0007669"/>
    <property type="project" value="UniProtKB-UniRule"/>
</dbReference>
<feature type="domain" description="IspG C-terminal" evidence="9">
    <location>
        <begin position="309"/>
        <end position="410"/>
    </location>
</feature>
<keyword evidence="2 7" id="KW-0479">Metal-binding</keyword>
<sequence length="430" mass="46244">MNQQLCLPVLPGPLPRRQTRQARVAWGDNVVTIGGDAPVRVQSMTNTDTVDAIGTAIQVKELARAGSEIVRITVNTPEAAAAVPSIREQLDRMGVDVPLVGDFHYNGHKLLQDYPACAEALSKYRINPGNVGQGAKRDTQFAQMIEMACRYNKPVRIGVNWGSLDQDLLARIMDENAGRAEPWPAQSVMIEALITSALDSARKAEEIGLPGSQIILSCKVSQVQELVAVYRELARRCDYALHLGLTEAGMGSKGIVASTAALSVLLQEGIGDTIRISLTPEPGAPREKEVYVGQEILQTMGLRNFTPMVIACPGCGRTTSTVFQELAASIQTYLREQMPQWKTAYPGVEEMDVAVMGCIVNGPGESKHANIGISLPGSGESPAAPVFVDGVKVKTLRGERIAEEFQAIVDEYVRTHYGPGAARAGKEVAA</sequence>
<comment type="cofactor">
    <cofactor evidence="7">
        <name>[4Fe-4S] cluster</name>
        <dbReference type="ChEBI" id="CHEBI:49883"/>
    </cofactor>
    <text evidence="7">Binds 1 [4Fe-4S] cluster.</text>
</comment>
<keyword evidence="1 7" id="KW-0004">4Fe-4S</keyword>
<accession>A0A375IWB4</accession>
<dbReference type="PANTHER" id="PTHR30454:SF0">
    <property type="entry name" value="4-HYDROXY-3-METHYLBUT-2-EN-1-YL DIPHOSPHATE SYNTHASE (FERREDOXIN), CHLOROPLASTIC"/>
    <property type="match status" value="1"/>
</dbReference>
<dbReference type="InterPro" id="IPR016425">
    <property type="entry name" value="IspG_bac"/>
</dbReference>
<dbReference type="InterPro" id="IPR058578">
    <property type="entry name" value="IspG_TIM"/>
</dbReference>
<dbReference type="InterPro" id="IPR045854">
    <property type="entry name" value="NO2/SO3_Rdtase_4Fe4S_sf"/>
</dbReference>
<evidence type="ECO:0000256" key="7">
    <source>
        <dbReference type="HAMAP-Rule" id="MF_00159"/>
    </source>
</evidence>
<dbReference type="GO" id="GO:0005506">
    <property type="term" value="F:iron ion binding"/>
    <property type="evidence" value="ECO:0007669"/>
    <property type="project" value="InterPro"/>
</dbReference>
<dbReference type="FunFam" id="3.30.413.10:FF:000012">
    <property type="entry name" value="4-hydroxy-3-methylbut-2-en-1-yl diphosphate synthase (flavodoxin)"/>
    <property type="match status" value="1"/>
</dbReference>
<comment type="pathway">
    <text evidence="7">Isoprenoid biosynthesis; isopentenyl diphosphate biosynthesis via DXP pathway; isopentenyl diphosphate from 1-deoxy-D-xylulose 5-phosphate: step 5/6.</text>
</comment>
<evidence type="ECO:0000256" key="4">
    <source>
        <dbReference type="ARBA" id="ARBA00023004"/>
    </source>
</evidence>
<dbReference type="NCBIfam" id="TIGR00612">
    <property type="entry name" value="ispG_gcpE"/>
    <property type="match status" value="1"/>
</dbReference>
<keyword evidence="4 7" id="KW-0408">Iron</keyword>
<dbReference type="EMBL" id="OVTA01000008">
    <property type="protein sequence ID" value="SPR96954.1"/>
    <property type="molecule type" value="Genomic_DNA"/>
</dbReference>
<dbReference type="Proteomes" id="UP000256805">
    <property type="component" value="Unassembled WGS sequence"/>
</dbReference>
<dbReference type="InterPro" id="IPR004588">
    <property type="entry name" value="IspG_bac-typ"/>
</dbReference>
<evidence type="ECO:0000313" key="11">
    <source>
        <dbReference type="Proteomes" id="UP000256805"/>
    </source>
</evidence>
<organism evidence="10 11">
    <name type="scientific">Cupriavidus taiwanensis</name>
    <dbReference type="NCBI Taxonomy" id="164546"/>
    <lineage>
        <taxon>Bacteria</taxon>
        <taxon>Pseudomonadati</taxon>
        <taxon>Pseudomonadota</taxon>
        <taxon>Betaproteobacteria</taxon>
        <taxon>Burkholderiales</taxon>
        <taxon>Burkholderiaceae</taxon>
        <taxon>Cupriavidus</taxon>
    </lineage>
</organism>
<feature type="binding site" evidence="7">
    <location>
        <position position="358"/>
    </location>
    <ligand>
        <name>[4Fe-4S] cluster</name>
        <dbReference type="ChEBI" id="CHEBI:49883"/>
    </ligand>
</feature>
<evidence type="ECO:0000256" key="5">
    <source>
        <dbReference type="ARBA" id="ARBA00023014"/>
    </source>
</evidence>
<feature type="binding site" evidence="7">
    <location>
        <position position="365"/>
    </location>
    <ligand>
        <name>[4Fe-4S] cluster</name>
        <dbReference type="ChEBI" id="CHEBI:49883"/>
    </ligand>
</feature>
<keyword evidence="5 7" id="KW-0411">Iron-sulfur</keyword>
<dbReference type="Pfam" id="PF26540">
    <property type="entry name" value="GcpE_C"/>
    <property type="match status" value="1"/>
</dbReference>
<proteinExistence type="inferred from homology"/>
<feature type="binding site" evidence="7">
    <location>
        <position position="315"/>
    </location>
    <ligand>
        <name>[4Fe-4S] cluster</name>
        <dbReference type="ChEBI" id="CHEBI:49883"/>
    </ligand>
</feature>
<evidence type="ECO:0000256" key="2">
    <source>
        <dbReference type="ARBA" id="ARBA00022723"/>
    </source>
</evidence>
<dbReference type="PIRSF" id="PIRSF004640">
    <property type="entry name" value="IspG"/>
    <property type="match status" value="1"/>
</dbReference>
<comment type="function">
    <text evidence="7">Converts 2C-methyl-D-erythritol 2,4-cyclodiphosphate (ME-2,4cPP) into 1-hydroxy-2-methyl-2-(E)-butenyl 4-diphosphate.</text>
</comment>
<dbReference type="GO" id="GO:0141197">
    <property type="term" value="F:4-hydroxy-3-methylbut-2-enyl-diphosphate synthase activity (flavodoxin)"/>
    <property type="evidence" value="ECO:0007669"/>
    <property type="project" value="UniProtKB-EC"/>
</dbReference>
<comment type="similarity">
    <text evidence="7">Belongs to the IspG family.</text>
</comment>
<evidence type="ECO:0000256" key="6">
    <source>
        <dbReference type="ARBA" id="ARBA00023229"/>
    </source>
</evidence>
<dbReference type="AlphaFoldDB" id="A0A375IWB4"/>
<dbReference type="NCBIfam" id="NF001540">
    <property type="entry name" value="PRK00366.1"/>
    <property type="match status" value="1"/>
</dbReference>
<dbReference type="HAMAP" id="MF_00159">
    <property type="entry name" value="IspG"/>
    <property type="match status" value="1"/>
</dbReference>
<dbReference type="Pfam" id="PF04551">
    <property type="entry name" value="GcpE"/>
    <property type="match status" value="1"/>
</dbReference>
<dbReference type="Gene3D" id="3.20.20.20">
    <property type="entry name" value="Dihydropteroate synthase-like"/>
    <property type="match status" value="1"/>
</dbReference>
<evidence type="ECO:0000313" key="10">
    <source>
        <dbReference type="EMBL" id="SPR96954.1"/>
    </source>
</evidence>
<evidence type="ECO:0000256" key="3">
    <source>
        <dbReference type="ARBA" id="ARBA00023002"/>
    </source>
</evidence>
<dbReference type="GO" id="GO:0019288">
    <property type="term" value="P:isopentenyl diphosphate biosynthetic process, methylerythritol 4-phosphate pathway"/>
    <property type="evidence" value="ECO:0007669"/>
    <property type="project" value="UniProtKB-UniRule"/>
</dbReference>